<reference evidence="10 11" key="1">
    <citation type="submission" date="2016-03" db="EMBL/GenBank/DDBJ databases">
        <title>Chemosynthetic sulphur-oxidizing symbionts of marine invertebrate animals are capable of nitrogen fixation.</title>
        <authorList>
            <person name="Petersen J.M."/>
            <person name="Kemper A."/>
            <person name="Gruber-Vodicka H."/>
            <person name="Cardini U."/>
            <person name="Geest Mvander."/>
            <person name="Kleiner M."/>
            <person name="Bulgheresi S."/>
            <person name="Fussmann M."/>
            <person name="Herbold C."/>
            <person name="Seah B.K.B."/>
            <person name="Antony C.Paul."/>
            <person name="Liu D."/>
            <person name="Belitz A."/>
            <person name="Weber M."/>
        </authorList>
    </citation>
    <scope>NUCLEOTIDE SEQUENCE [LARGE SCALE GENOMIC DNA]</scope>
    <source>
        <strain evidence="10">G_D</strain>
    </source>
</reference>
<feature type="domain" description="Histidine kinase" evidence="8">
    <location>
        <begin position="323"/>
        <end position="534"/>
    </location>
</feature>
<evidence type="ECO:0000256" key="5">
    <source>
        <dbReference type="ARBA" id="ARBA00022679"/>
    </source>
</evidence>
<evidence type="ECO:0000259" key="8">
    <source>
        <dbReference type="PROSITE" id="PS50109"/>
    </source>
</evidence>
<evidence type="ECO:0000256" key="2">
    <source>
        <dbReference type="ARBA" id="ARBA00004370"/>
    </source>
</evidence>
<dbReference type="Pfam" id="PF00672">
    <property type="entry name" value="HAMP"/>
    <property type="match status" value="1"/>
</dbReference>
<dbReference type="Pfam" id="PF00512">
    <property type="entry name" value="HisKA"/>
    <property type="match status" value="1"/>
</dbReference>
<dbReference type="CDD" id="cd06225">
    <property type="entry name" value="HAMP"/>
    <property type="match status" value="1"/>
</dbReference>
<dbReference type="Gene3D" id="6.10.340.10">
    <property type="match status" value="1"/>
</dbReference>
<dbReference type="SMART" id="SM00388">
    <property type="entry name" value="HisKA"/>
    <property type="match status" value="1"/>
</dbReference>
<gene>
    <name evidence="10" type="ORF">A3196_02555</name>
</gene>
<evidence type="ECO:0000256" key="1">
    <source>
        <dbReference type="ARBA" id="ARBA00000085"/>
    </source>
</evidence>
<evidence type="ECO:0000313" key="11">
    <source>
        <dbReference type="Proteomes" id="UP000094849"/>
    </source>
</evidence>
<dbReference type="InterPro" id="IPR004358">
    <property type="entry name" value="Sig_transdc_His_kin-like_C"/>
</dbReference>
<dbReference type="InterPro" id="IPR036097">
    <property type="entry name" value="HisK_dim/P_sf"/>
</dbReference>
<dbReference type="InterPro" id="IPR003594">
    <property type="entry name" value="HATPase_dom"/>
</dbReference>
<feature type="transmembrane region" description="Helical" evidence="7">
    <location>
        <begin position="213"/>
        <end position="234"/>
    </location>
</feature>
<dbReference type="STRING" id="1818881.A3196_02555"/>
<keyword evidence="7" id="KW-0812">Transmembrane</keyword>
<evidence type="ECO:0000256" key="3">
    <source>
        <dbReference type="ARBA" id="ARBA00012438"/>
    </source>
</evidence>
<dbReference type="PROSITE" id="PS50109">
    <property type="entry name" value="HIS_KIN"/>
    <property type="match status" value="1"/>
</dbReference>
<keyword evidence="5" id="KW-0808">Transferase</keyword>
<dbReference type="EMBL" id="LVJZ01000003">
    <property type="protein sequence ID" value="ODB95730.1"/>
    <property type="molecule type" value="Genomic_DNA"/>
</dbReference>
<dbReference type="Pfam" id="PF02518">
    <property type="entry name" value="HATPase_c"/>
    <property type="match status" value="1"/>
</dbReference>
<evidence type="ECO:0000256" key="7">
    <source>
        <dbReference type="SAM" id="Phobius"/>
    </source>
</evidence>
<keyword evidence="6" id="KW-0418">Kinase</keyword>
<dbReference type="PANTHER" id="PTHR42878">
    <property type="entry name" value="TWO-COMPONENT HISTIDINE KINASE"/>
    <property type="match status" value="1"/>
</dbReference>
<keyword evidence="7" id="KW-0472">Membrane</keyword>
<dbReference type="InterPro" id="IPR036890">
    <property type="entry name" value="HATPase_C_sf"/>
</dbReference>
<dbReference type="PRINTS" id="PR00344">
    <property type="entry name" value="BCTRLSENSOR"/>
</dbReference>
<comment type="catalytic activity">
    <reaction evidence="1">
        <text>ATP + protein L-histidine = ADP + protein N-phospho-L-histidine.</text>
        <dbReference type="EC" id="2.7.13.3"/>
    </reaction>
</comment>
<evidence type="ECO:0000313" key="10">
    <source>
        <dbReference type="EMBL" id="ODB95730.1"/>
    </source>
</evidence>
<feature type="domain" description="HAMP" evidence="9">
    <location>
        <begin position="236"/>
        <end position="290"/>
    </location>
</feature>
<protein>
    <recommendedName>
        <fullName evidence="3">histidine kinase</fullName>
        <ecNumber evidence="3">2.7.13.3</ecNumber>
    </recommendedName>
</protein>
<organism evidence="10 11">
    <name type="scientific">Candidatus Thiodiazotropha endoloripes</name>
    <dbReference type="NCBI Taxonomy" id="1818881"/>
    <lineage>
        <taxon>Bacteria</taxon>
        <taxon>Pseudomonadati</taxon>
        <taxon>Pseudomonadota</taxon>
        <taxon>Gammaproteobacteria</taxon>
        <taxon>Chromatiales</taxon>
        <taxon>Sedimenticolaceae</taxon>
        <taxon>Candidatus Thiodiazotropha</taxon>
    </lineage>
</organism>
<dbReference type="SUPFAM" id="SSF47384">
    <property type="entry name" value="Homodimeric domain of signal transducing histidine kinase"/>
    <property type="match status" value="1"/>
</dbReference>
<evidence type="ECO:0000256" key="6">
    <source>
        <dbReference type="ARBA" id="ARBA00022777"/>
    </source>
</evidence>
<dbReference type="SMART" id="SM00304">
    <property type="entry name" value="HAMP"/>
    <property type="match status" value="1"/>
</dbReference>
<dbReference type="PROSITE" id="PS50885">
    <property type="entry name" value="HAMP"/>
    <property type="match status" value="1"/>
</dbReference>
<dbReference type="SMART" id="SM00387">
    <property type="entry name" value="HATPase_c"/>
    <property type="match status" value="1"/>
</dbReference>
<accession>A0A1E2ULZ6</accession>
<keyword evidence="11" id="KW-1185">Reference proteome</keyword>
<dbReference type="InterPro" id="IPR005467">
    <property type="entry name" value="His_kinase_dom"/>
</dbReference>
<dbReference type="InterPro" id="IPR003661">
    <property type="entry name" value="HisK_dim/P_dom"/>
</dbReference>
<evidence type="ECO:0000256" key="4">
    <source>
        <dbReference type="ARBA" id="ARBA00022553"/>
    </source>
</evidence>
<keyword evidence="7" id="KW-1133">Transmembrane helix</keyword>
<dbReference type="GO" id="GO:0007234">
    <property type="term" value="P:osmosensory signaling via phosphorelay pathway"/>
    <property type="evidence" value="ECO:0007669"/>
    <property type="project" value="TreeGrafter"/>
</dbReference>
<dbReference type="PANTHER" id="PTHR42878:SF15">
    <property type="entry name" value="BACTERIOPHYTOCHROME"/>
    <property type="match status" value="1"/>
</dbReference>
<evidence type="ECO:0000259" key="9">
    <source>
        <dbReference type="PROSITE" id="PS50885"/>
    </source>
</evidence>
<proteinExistence type="predicted"/>
<dbReference type="CDD" id="cd00082">
    <property type="entry name" value="HisKA"/>
    <property type="match status" value="1"/>
</dbReference>
<dbReference type="Gene3D" id="3.30.565.10">
    <property type="entry name" value="Histidine kinase-like ATPase, C-terminal domain"/>
    <property type="match status" value="1"/>
</dbReference>
<comment type="subcellular location">
    <subcellularLocation>
        <location evidence="2">Membrane</location>
    </subcellularLocation>
</comment>
<dbReference type="InterPro" id="IPR003660">
    <property type="entry name" value="HAMP_dom"/>
</dbReference>
<dbReference type="GO" id="GO:0030295">
    <property type="term" value="F:protein kinase activator activity"/>
    <property type="evidence" value="ECO:0007669"/>
    <property type="project" value="TreeGrafter"/>
</dbReference>
<dbReference type="Proteomes" id="UP000094849">
    <property type="component" value="Unassembled WGS sequence"/>
</dbReference>
<feature type="transmembrane region" description="Helical" evidence="7">
    <location>
        <begin position="20"/>
        <end position="39"/>
    </location>
</feature>
<dbReference type="GO" id="GO:0005886">
    <property type="term" value="C:plasma membrane"/>
    <property type="evidence" value="ECO:0007669"/>
    <property type="project" value="UniProtKB-ARBA"/>
</dbReference>
<dbReference type="GO" id="GO:0000156">
    <property type="term" value="F:phosphorelay response regulator activity"/>
    <property type="evidence" value="ECO:0007669"/>
    <property type="project" value="TreeGrafter"/>
</dbReference>
<name>A0A1E2ULZ6_9GAMM</name>
<sequence length="534" mass="59840">MGLKSIRHHAGKLPSIRVYLVSMNLALLLLFMAISLLFWQQINNFYQTEQAEDIASIHDAMQARSASLVRSMALSANQAITGYDFSFLISLMQQVTEGDQDIQYCKVLSNLGQVVAHNRVDQVGSLPDTPVDKQALALLEEEFIGDQVTDFSIQIIDTPSAVATQSQMMQVVTPVFNGQELWGILYCGISLAAMQESINERTAEWDEEITRIWVFYISVAAIFILFGFMISLFITRRLLKAVDQLDAGVKEVSAGDLNYRLSMQGLMCAEFGTFATSFNRMASNLESSHRALDDYNRSLEYKVEERTTELARSNKELEAFNYSVSHDLRAPLRSIEGFSQVLTEEYQQSLDETGLDYLHRVRAAASRMGVLIDDMLRLSRLGRQEMRVGEVDLSELANATLSKLVESEPERQVSFQVEPGLMVQGDRQLLAIALDNLIGNAWKYTSRCEKAEIVFGKAVKEGKSCYFVQDNGAGFDMRYADKLFGAFQRLHKSSDFEGTGIGLATVARIIHRHGGTVWAESEVDCGATFYFQLP</sequence>
<dbReference type="RefSeq" id="WP_069003539.1">
    <property type="nucleotide sequence ID" value="NZ_LVJX01000004.1"/>
</dbReference>
<keyword evidence="4" id="KW-0597">Phosphoprotein</keyword>
<dbReference type="FunFam" id="1.10.287.130:FF:000070">
    <property type="entry name" value="Histidine kinase sensor protein"/>
    <property type="match status" value="1"/>
</dbReference>
<dbReference type="Gene3D" id="1.10.287.130">
    <property type="match status" value="1"/>
</dbReference>
<dbReference type="GO" id="GO:0000155">
    <property type="term" value="F:phosphorelay sensor kinase activity"/>
    <property type="evidence" value="ECO:0007669"/>
    <property type="project" value="InterPro"/>
</dbReference>
<dbReference type="InterPro" id="IPR050351">
    <property type="entry name" value="BphY/WalK/GraS-like"/>
</dbReference>
<dbReference type="SUPFAM" id="SSF55874">
    <property type="entry name" value="ATPase domain of HSP90 chaperone/DNA topoisomerase II/histidine kinase"/>
    <property type="match status" value="1"/>
</dbReference>
<comment type="caution">
    <text evidence="10">The sequence shown here is derived from an EMBL/GenBank/DDBJ whole genome shotgun (WGS) entry which is preliminary data.</text>
</comment>
<dbReference type="EC" id="2.7.13.3" evidence="3"/>
<dbReference type="FunFam" id="3.30.565.10:FF:000006">
    <property type="entry name" value="Sensor histidine kinase WalK"/>
    <property type="match status" value="1"/>
</dbReference>
<dbReference type="AlphaFoldDB" id="A0A1E2ULZ6"/>